<dbReference type="Proteomes" id="UP000004810">
    <property type="component" value="Unassembled WGS sequence"/>
</dbReference>
<proteinExistence type="predicted"/>
<feature type="region of interest" description="Disordered" evidence="1">
    <location>
        <begin position="1"/>
        <end position="29"/>
    </location>
</feature>
<evidence type="ECO:0000313" key="2">
    <source>
        <dbReference type="EMBL" id="EJW80339.1"/>
    </source>
</evidence>
<sequence>MAPTSTGSLMKRLGRAASNSRESKNGTDEKIEHDIGTNWQYASALGIATRIIVRSNPTIPALGKFVGNPEVNYPTCHLCINICSSYFLLNCDFESGSLLIRALLSEVIYLNGGCCIGNCDRMTEPCHHGNWSDEYTVVSAH</sequence>
<organism evidence="2 3">
    <name type="scientific">Wuchereria bancrofti</name>
    <dbReference type="NCBI Taxonomy" id="6293"/>
    <lineage>
        <taxon>Eukaryota</taxon>
        <taxon>Metazoa</taxon>
        <taxon>Ecdysozoa</taxon>
        <taxon>Nematoda</taxon>
        <taxon>Chromadorea</taxon>
        <taxon>Rhabditida</taxon>
        <taxon>Spirurina</taxon>
        <taxon>Spiruromorpha</taxon>
        <taxon>Filarioidea</taxon>
        <taxon>Onchocercidae</taxon>
        <taxon>Wuchereria</taxon>
    </lineage>
</organism>
<name>J9EYW9_WUCBA</name>
<comment type="caution">
    <text evidence="2">The sequence shown here is derived from an EMBL/GenBank/DDBJ whole genome shotgun (WGS) entry which is preliminary data.</text>
</comment>
<evidence type="ECO:0000313" key="3">
    <source>
        <dbReference type="Proteomes" id="UP000004810"/>
    </source>
</evidence>
<dbReference type="EMBL" id="ADBV01004598">
    <property type="protein sequence ID" value="EJW80339.1"/>
    <property type="molecule type" value="Genomic_DNA"/>
</dbReference>
<protein>
    <submittedName>
        <fullName evidence="2">Uncharacterized protein</fullName>
    </submittedName>
</protein>
<reference evidence="3" key="1">
    <citation type="submission" date="2012-08" db="EMBL/GenBank/DDBJ databases">
        <title>The Genome Sequence of Wuchereria bancrofti.</title>
        <authorList>
            <person name="Nutman T.B."/>
            <person name="Fink D.L."/>
            <person name="Russ C."/>
            <person name="Young S."/>
            <person name="Zeng Q."/>
            <person name="Koehrsen M."/>
            <person name="Alvarado L."/>
            <person name="Berlin A."/>
            <person name="Chapman S.B."/>
            <person name="Chen Z."/>
            <person name="Freedman E."/>
            <person name="Gellesch M."/>
            <person name="Goldberg J."/>
            <person name="Griggs A."/>
            <person name="Gujja S."/>
            <person name="Heilman E.R."/>
            <person name="Heiman D."/>
            <person name="Hepburn T."/>
            <person name="Howarth C."/>
            <person name="Jen D."/>
            <person name="Larson L."/>
            <person name="Lewis B."/>
            <person name="Mehta T."/>
            <person name="Park D."/>
            <person name="Pearson M."/>
            <person name="Roberts A."/>
            <person name="Saif S."/>
            <person name="Shea T."/>
            <person name="Shenoy N."/>
            <person name="Sisk P."/>
            <person name="Stolte C."/>
            <person name="Sykes S."/>
            <person name="Walk T."/>
            <person name="White J."/>
            <person name="Yandava C."/>
            <person name="Haas B."/>
            <person name="Henn M.R."/>
            <person name="Nusbaum C."/>
            <person name="Birren B."/>
        </authorList>
    </citation>
    <scope>NUCLEOTIDE SEQUENCE [LARGE SCALE GENOMIC DNA]</scope>
    <source>
        <strain evidence="3">NA</strain>
    </source>
</reference>
<dbReference type="AlphaFoldDB" id="J9EYW9"/>
<gene>
    <name evidence="2" type="ORF">WUBG_08754</name>
</gene>
<accession>J9EYW9</accession>
<evidence type="ECO:0000256" key="1">
    <source>
        <dbReference type="SAM" id="MobiDB-lite"/>
    </source>
</evidence>